<evidence type="ECO:0000256" key="1">
    <source>
        <dbReference type="SAM" id="MobiDB-lite"/>
    </source>
</evidence>
<dbReference type="EMBL" id="MU004196">
    <property type="protein sequence ID" value="KAF2490919.1"/>
    <property type="molecule type" value="Genomic_DNA"/>
</dbReference>
<proteinExistence type="predicted"/>
<evidence type="ECO:0000313" key="3">
    <source>
        <dbReference type="Proteomes" id="UP000799750"/>
    </source>
</evidence>
<organism evidence="2 3">
    <name type="scientific">Lophium mytilinum</name>
    <dbReference type="NCBI Taxonomy" id="390894"/>
    <lineage>
        <taxon>Eukaryota</taxon>
        <taxon>Fungi</taxon>
        <taxon>Dikarya</taxon>
        <taxon>Ascomycota</taxon>
        <taxon>Pezizomycotina</taxon>
        <taxon>Dothideomycetes</taxon>
        <taxon>Pleosporomycetidae</taxon>
        <taxon>Mytilinidiales</taxon>
        <taxon>Mytilinidiaceae</taxon>
        <taxon>Lophium</taxon>
    </lineage>
</organism>
<feature type="region of interest" description="Disordered" evidence="1">
    <location>
        <begin position="141"/>
        <end position="167"/>
    </location>
</feature>
<dbReference type="Proteomes" id="UP000799750">
    <property type="component" value="Unassembled WGS sequence"/>
</dbReference>
<accession>A0A6A6QFN0</accession>
<keyword evidence="3" id="KW-1185">Reference proteome</keyword>
<gene>
    <name evidence="2" type="ORF">BU16DRAFT_138286</name>
</gene>
<protein>
    <submittedName>
        <fullName evidence="2">Uncharacterized protein</fullName>
    </submittedName>
</protein>
<dbReference type="AlphaFoldDB" id="A0A6A6QFN0"/>
<name>A0A6A6QFN0_9PEZI</name>
<sequence length="167" mass="18262">MLPRAKALAPRSSSPSHRYSCPFKSFFFLAGTLREGQALGWRRSFAYYGYGARKAPSPTRAPESAVSLHCDGERNCRSVMRPSHRIYLSTNACMCPSLRSGFATKPRTSLHLGLCGSGNDHLDMAGTQIVLLPAPPLLPPPSAQTLSKRALRSRGSESSHAIVRHKR</sequence>
<evidence type="ECO:0000313" key="2">
    <source>
        <dbReference type="EMBL" id="KAF2490919.1"/>
    </source>
</evidence>
<reference evidence="2" key="1">
    <citation type="journal article" date="2020" name="Stud. Mycol.">
        <title>101 Dothideomycetes genomes: a test case for predicting lifestyles and emergence of pathogens.</title>
        <authorList>
            <person name="Haridas S."/>
            <person name="Albert R."/>
            <person name="Binder M."/>
            <person name="Bloem J."/>
            <person name="Labutti K."/>
            <person name="Salamov A."/>
            <person name="Andreopoulos B."/>
            <person name="Baker S."/>
            <person name="Barry K."/>
            <person name="Bills G."/>
            <person name="Bluhm B."/>
            <person name="Cannon C."/>
            <person name="Castanera R."/>
            <person name="Culley D."/>
            <person name="Daum C."/>
            <person name="Ezra D."/>
            <person name="Gonzalez J."/>
            <person name="Henrissat B."/>
            <person name="Kuo A."/>
            <person name="Liang C."/>
            <person name="Lipzen A."/>
            <person name="Lutzoni F."/>
            <person name="Magnuson J."/>
            <person name="Mondo S."/>
            <person name="Nolan M."/>
            <person name="Ohm R."/>
            <person name="Pangilinan J."/>
            <person name="Park H.-J."/>
            <person name="Ramirez L."/>
            <person name="Alfaro M."/>
            <person name="Sun H."/>
            <person name="Tritt A."/>
            <person name="Yoshinaga Y."/>
            <person name="Zwiers L.-H."/>
            <person name="Turgeon B."/>
            <person name="Goodwin S."/>
            <person name="Spatafora J."/>
            <person name="Crous P."/>
            <person name="Grigoriev I."/>
        </authorList>
    </citation>
    <scope>NUCLEOTIDE SEQUENCE</scope>
    <source>
        <strain evidence="2">CBS 269.34</strain>
    </source>
</reference>